<dbReference type="AlphaFoldDB" id="A0A4U5NBX6"/>
<evidence type="ECO:0000256" key="4">
    <source>
        <dbReference type="ARBA" id="ARBA00022490"/>
    </source>
</evidence>
<dbReference type="STRING" id="34508.A0A4U5NBX6"/>
<dbReference type="PANTHER" id="PTHR31220">
    <property type="entry name" value="HYCCIN RELATED"/>
    <property type="match status" value="1"/>
</dbReference>
<evidence type="ECO:0000256" key="6">
    <source>
        <dbReference type="ARBA" id="ARBA00034482"/>
    </source>
</evidence>
<dbReference type="GO" id="GO:0072659">
    <property type="term" value="P:protein localization to plasma membrane"/>
    <property type="evidence" value="ECO:0007669"/>
    <property type="project" value="TreeGrafter"/>
</dbReference>
<dbReference type="GO" id="GO:0046854">
    <property type="term" value="P:phosphatidylinositol phosphate biosynthetic process"/>
    <property type="evidence" value="ECO:0007669"/>
    <property type="project" value="TreeGrafter"/>
</dbReference>
<evidence type="ECO:0000256" key="8">
    <source>
        <dbReference type="SAM" id="Phobius"/>
    </source>
</evidence>
<feature type="region of interest" description="Disordered" evidence="7">
    <location>
        <begin position="393"/>
        <end position="414"/>
    </location>
</feature>
<proteinExistence type="inferred from homology"/>
<keyword evidence="4" id="KW-0963">Cytoplasm</keyword>
<keyword evidence="8" id="KW-0812">Transmembrane</keyword>
<evidence type="ECO:0000256" key="3">
    <source>
        <dbReference type="ARBA" id="ARBA00022475"/>
    </source>
</evidence>
<keyword evidence="3" id="KW-1003">Cell membrane</keyword>
<evidence type="ECO:0000256" key="2">
    <source>
        <dbReference type="ARBA" id="ARBA00004514"/>
    </source>
</evidence>
<dbReference type="OrthoDB" id="18937at2759"/>
<keyword evidence="8" id="KW-1133">Transmembrane helix</keyword>
<keyword evidence="10" id="KW-1185">Reference proteome</keyword>
<comment type="subcellular location">
    <subcellularLocation>
        <location evidence="1">Cell membrane</location>
    </subcellularLocation>
    <subcellularLocation>
        <location evidence="2">Cytoplasm</location>
        <location evidence="2">Cytosol</location>
    </subcellularLocation>
</comment>
<evidence type="ECO:0000313" key="9">
    <source>
        <dbReference type="EMBL" id="TKR80030.1"/>
    </source>
</evidence>
<evidence type="ECO:0000256" key="1">
    <source>
        <dbReference type="ARBA" id="ARBA00004236"/>
    </source>
</evidence>
<dbReference type="GO" id="GO:0005829">
    <property type="term" value="C:cytosol"/>
    <property type="evidence" value="ECO:0007669"/>
    <property type="project" value="UniProtKB-SubCell"/>
</dbReference>
<comment type="caution">
    <text evidence="9">The sequence shown here is derived from an EMBL/GenBank/DDBJ whole genome shotgun (WGS) entry which is preliminary data.</text>
</comment>
<evidence type="ECO:0000313" key="10">
    <source>
        <dbReference type="Proteomes" id="UP000298663"/>
    </source>
</evidence>
<name>A0A4U5NBX6_STECR</name>
<organism evidence="9 10">
    <name type="scientific">Steinernema carpocapsae</name>
    <name type="common">Entomopathogenic nematode</name>
    <dbReference type="NCBI Taxonomy" id="34508"/>
    <lineage>
        <taxon>Eukaryota</taxon>
        <taxon>Metazoa</taxon>
        <taxon>Ecdysozoa</taxon>
        <taxon>Nematoda</taxon>
        <taxon>Chromadorea</taxon>
        <taxon>Rhabditida</taxon>
        <taxon>Tylenchina</taxon>
        <taxon>Panagrolaimomorpha</taxon>
        <taxon>Strongyloidoidea</taxon>
        <taxon>Steinernematidae</taxon>
        <taxon>Steinernema</taxon>
    </lineage>
</organism>
<reference evidence="9 10" key="1">
    <citation type="journal article" date="2015" name="Genome Biol.">
        <title>Comparative genomics of Steinernema reveals deeply conserved gene regulatory networks.</title>
        <authorList>
            <person name="Dillman A.R."/>
            <person name="Macchietto M."/>
            <person name="Porter C.F."/>
            <person name="Rogers A."/>
            <person name="Williams B."/>
            <person name="Antoshechkin I."/>
            <person name="Lee M.M."/>
            <person name="Goodwin Z."/>
            <person name="Lu X."/>
            <person name="Lewis E.E."/>
            <person name="Goodrich-Blair H."/>
            <person name="Stock S.P."/>
            <person name="Adams B.J."/>
            <person name="Sternberg P.W."/>
            <person name="Mortazavi A."/>
        </authorList>
    </citation>
    <scope>NUCLEOTIDE SEQUENCE [LARGE SCALE GENOMIC DNA]</scope>
    <source>
        <strain evidence="9 10">ALL</strain>
    </source>
</reference>
<protein>
    <recommendedName>
        <fullName evidence="11">Hyccin</fullName>
    </recommendedName>
</protein>
<dbReference type="InterPro" id="IPR018619">
    <property type="entry name" value="Hyccin"/>
</dbReference>
<dbReference type="PANTHER" id="PTHR31220:SF1">
    <property type="entry name" value="GH21176P"/>
    <property type="match status" value="1"/>
</dbReference>
<accession>A0A4U5NBX6</accession>
<dbReference type="EMBL" id="AZBU02000004">
    <property type="protein sequence ID" value="TKR80030.1"/>
    <property type="molecule type" value="Genomic_DNA"/>
</dbReference>
<evidence type="ECO:0000256" key="5">
    <source>
        <dbReference type="ARBA" id="ARBA00023136"/>
    </source>
</evidence>
<dbReference type="Pfam" id="PF09790">
    <property type="entry name" value="Hyccin"/>
    <property type="match status" value="1"/>
</dbReference>
<feature type="transmembrane region" description="Helical" evidence="8">
    <location>
        <begin position="12"/>
        <end position="31"/>
    </location>
</feature>
<dbReference type="GO" id="GO:0005886">
    <property type="term" value="C:plasma membrane"/>
    <property type="evidence" value="ECO:0007669"/>
    <property type="project" value="UniProtKB-SubCell"/>
</dbReference>
<gene>
    <name evidence="9" type="ORF">L596_014166</name>
</gene>
<sequence length="414" mass="46704">MLTADDGAEPRIWYLRYFVLQLIPSLTSIYLSAVANKKKKSVALIETLFLAIYNEEILAGGAMCDNMSKKVEEIRIPSVRYPSIYHDPAKMHTYPEIGQLKYGHGTNGVQSTVRIGPFPSVDEITAENRFLVLARLLKSVNNSLCHLSLDVICRSLCLSILTICHSGFNFSSDEEFRVKVLDTSLSDEQEVYGDFVKKHRIPISAHFLLEAINGVYFSIFNGYADVAIRALDALHQRAQYEMLPDVLLVTNAMRSSLMENSILRERKDEFIRKPLIEGSLTRELRREPVTNASLRIKKLEEDIPVVATPEEETKISLFDSVEGLKKKMAALKHEHLHGHHKKSPKLTNEDKLQDKELSVIAEEGSRMVLKKITAEYSVESLENGNETVEVHIRQPRGSVSGPVKIRHMDSADSS</sequence>
<comment type="similarity">
    <text evidence="6">Belongs to the Hyccin family.</text>
</comment>
<keyword evidence="5 8" id="KW-0472">Membrane</keyword>
<evidence type="ECO:0008006" key="11">
    <source>
        <dbReference type="Google" id="ProtNLM"/>
    </source>
</evidence>
<reference evidence="9 10" key="2">
    <citation type="journal article" date="2019" name="G3 (Bethesda)">
        <title>Hybrid Assembly of the Genome of the Entomopathogenic Nematode Steinernema carpocapsae Identifies the X-Chromosome.</title>
        <authorList>
            <person name="Serra L."/>
            <person name="Macchietto M."/>
            <person name="Macias-Munoz A."/>
            <person name="McGill C.J."/>
            <person name="Rodriguez I.M."/>
            <person name="Rodriguez B."/>
            <person name="Murad R."/>
            <person name="Mortazavi A."/>
        </authorList>
    </citation>
    <scope>NUCLEOTIDE SEQUENCE [LARGE SCALE GENOMIC DNA]</scope>
    <source>
        <strain evidence="9 10">ALL</strain>
    </source>
</reference>
<dbReference type="Proteomes" id="UP000298663">
    <property type="component" value="Unassembled WGS sequence"/>
</dbReference>
<evidence type="ECO:0000256" key="7">
    <source>
        <dbReference type="SAM" id="MobiDB-lite"/>
    </source>
</evidence>